<accession>A0AA88XWQ9</accession>
<comment type="similarity">
    <text evidence="1">Belongs to the protein-tyrosine phosphatase family.</text>
</comment>
<dbReference type="Gene3D" id="2.60.120.260">
    <property type="entry name" value="Galactose-binding domain-like"/>
    <property type="match status" value="1"/>
</dbReference>
<dbReference type="PROSITE" id="PS50055">
    <property type="entry name" value="TYR_PHOSPHATASE_PTP"/>
    <property type="match status" value="2"/>
</dbReference>
<evidence type="ECO:0000256" key="2">
    <source>
        <dbReference type="ARBA" id="ARBA00013064"/>
    </source>
</evidence>
<keyword evidence="3" id="KW-0378">Hydrolase</keyword>
<evidence type="ECO:0000256" key="1">
    <source>
        <dbReference type="ARBA" id="ARBA00009580"/>
    </source>
</evidence>
<protein>
    <recommendedName>
        <fullName evidence="2">protein-tyrosine-phosphatase</fullName>
        <ecNumber evidence="2">3.1.3.48</ecNumber>
    </recommendedName>
</protein>
<evidence type="ECO:0000256" key="7">
    <source>
        <dbReference type="SAM" id="SignalP"/>
    </source>
</evidence>
<evidence type="ECO:0000313" key="10">
    <source>
        <dbReference type="EMBL" id="KAK3089316.1"/>
    </source>
</evidence>
<feature type="domain" description="Tyrosine-protein phosphatase" evidence="8">
    <location>
        <begin position="1394"/>
        <end position="1655"/>
    </location>
</feature>
<feature type="transmembrane region" description="Helical" evidence="6">
    <location>
        <begin position="378"/>
        <end position="399"/>
    </location>
</feature>
<feature type="transmembrane region" description="Helical" evidence="6">
    <location>
        <begin position="121"/>
        <end position="141"/>
    </location>
</feature>
<keyword evidence="4" id="KW-0904">Protein phosphatase</keyword>
<dbReference type="SMART" id="SM00194">
    <property type="entry name" value="PTPc"/>
    <property type="match status" value="2"/>
</dbReference>
<dbReference type="Gene3D" id="3.90.190.10">
    <property type="entry name" value="Protein tyrosine phosphatase superfamily"/>
    <property type="match status" value="2"/>
</dbReference>
<feature type="transmembrane region" description="Helical" evidence="6">
    <location>
        <begin position="185"/>
        <end position="205"/>
    </location>
</feature>
<dbReference type="PANTHER" id="PTHR19134:SF562">
    <property type="entry name" value="PROTEIN-TYROSINE-PHOSPHATASE"/>
    <property type="match status" value="1"/>
</dbReference>
<dbReference type="PROSITE" id="PS00383">
    <property type="entry name" value="TYR_PHOSPHATASE_1"/>
    <property type="match status" value="1"/>
</dbReference>
<evidence type="ECO:0000256" key="4">
    <source>
        <dbReference type="ARBA" id="ARBA00022912"/>
    </source>
</evidence>
<evidence type="ECO:0000313" key="11">
    <source>
        <dbReference type="Proteomes" id="UP001186944"/>
    </source>
</evidence>
<proteinExistence type="inferred from homology"/>
<feature type="domain" description="Tyrosine-protein phosphatase" evidence="8">
    <location>
        <begin position="1127"/>
        <end position="1366"/>
    </location>
</feature>
<feature type="transmembrane region" description="Helical" evidence="6">
    <location>
        <begin position="57"/>
        <end position="77"/>
    </location>
</feature>
<dbReference type="InterPro" id="IPR008979">
    <property type="entry name" value="Galactose-bd-like_sf"/>
</dbReference>
<dbReference type="FunFam" id="3.90.190.10:FF:000185">
    <property type="entry name" value="Predicted protein"/>
    <property type="match status" value="1"/>
</dbReference>
<dbReference type="SMART" id="SM00181">
    <property type="entry name" value="EGF"/>
    <property type="match status" value="7"/>
</dbReference>
<feature type="transmembrane region" description="Helical" evidence="6">
    <location>
        <begin position="507"/>
        <end position="527"/>
    </location>
</feature>
<feature type="domain" description="Tyrosine specific protein phosphatases" evidence="9">
    <location>
        <begin position="1283"/>
        <end position="1357"/>
    </location>
</feature>
<keyword evidence="6" id="KW-0472">Membrane</keyword>
<feature type="transmembrane region" description="Helical" evidence="6">
    <location>
        <begin position="1031"/>
        <end position="1054"/>
    </location>
</feature>
<dbReference type="GO" id="GO:0004725">
    <property type="term" value="F:protein tyrosine phosphatase activity"/>
    <property type="evidence" value="ECO:0007669"/>
    <property type="project" value="UniProtKB-EC"/>
</dbReference>
<dbReference type="InterPro" id="IPR000742">
    <property type="entry name" value="EGF"/>
</dbReference>
<evidence type="ECO:0000256" key="5">
    <source>
        <dbReference type="ARBA" id="ARBA00051722"/>
    </source>
</evidence>
<comment type="caution">
    <text evidence="10">The sequence shown here is derived from an EMBL/GenBank/DDBJ whole genome shotgun (WGS) entry which is preliminary data.</text>
</comment>
<feature type="transmembrane region" description="Helical" evidence="6">
    <location>
        <begin position="147"/>
        <end position="173"/>
    </location>
</feature>
<dbReference type="InterPro" id="IPR000387">
    <property type="entry name" value="Tyr_Pase_dom"/>
</dbReference>
<dbReference type="SUPFAM" id="SSF52799">
    <property type="entry name" value="(Phosphotyrosine protein) phosphatases II"/>
    <property type="match status" value="2"/>
</dbReference>
<feature type="transmembrane region" description="Helical" evidence="6">
    <location>
        <begin position="225"/>
        <end position="244"/>
    </location>
</feature>
<feature type="transmembrane region" description="Helical" evidence="6">
    <location>
        <begin position="83"/>
        <end position="109"/>
    </location>
</feature>
<feature type="transmembrane region" description="Helical" evidence="6">
    <location>
        <begin position="251"/>
        <end position="269"/>
    </location>
</feature>
<keyword evidence="7" id="KW-0732">Signal</keyword>
<feature type="transmembrane region" description="Helical" evidence="6">
    <location>
        <begin position="469"/>
        <end position="495"/>
    </location>
</feature>
<dbReference type="Proteomes" id="UP001186944">
    <property type="component" value="Unassembled WGS sequence"/>
</dbReference>
<dbReference type="InterPro" id="IPR050348">
    <property type="entry name" value="Protein-Tyr_Phosphatase"/>
</dbReference>
<dbReference type="FunFam" id="3.90.190.10:FF:000102">
    <property type="entry name" value="Receptor-type tyrosine-protein phosphatase"/>
    <property type="match status" value="1"/>
</dbReference>
<dbReference type="Pfam" id="PF00102">
    <property type="entry name" value="Y_phosphatase"/>
    <property type="match status" value="2"/>
</dbReference>
<dbReference type="SUPFAM" id="SSF49785">
    <property type="entry name" value="Galactose-binding domain-like"/>
    <property type="match status" value="1"/>
</dbReference>
<feature type="transmembrane region" description="Helical" evidence="6">
    <location>
        <begin position="275"/>
        <end position="301"/>
    </location>
</feature>
<evidence type="ECO:0000256" key="3">
    <source>
        <dbReference type="ARBA" id="ARBA00022801"/>
    </source>
</evidence>
<feature type="transmembrane region" description="Helical" evidence="6">
    <location>
        <begin position="24"/>
        <end position="45"/>
    </location>
</feature>
<dbReference type="InterPro" id="IPR000242">
    <property type="entry name" value="PTP_cat"/>
</dbReference>
<keyword evidence="11" id="KW-1185">Reference proteome</keyword>
<feature type="domain" description="Tyrosine specific protein phosphatases" evidence="9">
    <location>
        <begin position="1571"/>
        <end position="1646"/>
    </location>
</feature>
<name>A0AA88XWQ9_PINIB</name>
<gene>
    <name evidence="10" type="ORF">FSP39_002684</name>
</gene>
<evidence type="ECO:0000259" key="8">
    <source>
        <dbReference type="PROSITE" id="PS50055"/>
    </source>
</evidence>
<feature type="transmembrane region" description="Helical" evidence="6">
    <location>
        <begin position="443"/>
        <end position="463"/>
    </location>
</feature>
<reference evidence="10" key="1">
    <citation type="submission" date="2019-08" db="EMBL/GenBank/DDBJ databases">
        <title>The improved chromosome-level genome for the pearl oyster Pinctada fucata martensii using PacBio sequencing and Hi-C.</title>
        <authorList>
            <person name="Zheng Z."/>
        </authorList>
    </citation>
    <scope>NUCLEOTIDE SEQUENCE</scope>
    <source>
        <strain evidence="10">ZZ-2019</strain>
        <tissue evidence="10">Adductor muscle</tissue>
    </source>
</reference>
<dbReference type="InterPro" id="IPR003595">
    <property type="entry name" value="Tyr_Pase_cat"/>
</dbReference>
<dbReference type="PRINTS" id="PR00700">
    <property type="entry name" value="PRTYPHPHTASE"/>
</dbReference>
<organism evidence="10 11">
    <name type="scientific">Pinctada imbricata</name>
    <name type="common">Atlantic pearl-oyster</name>
    <name type="synonym">Pinctada martensii</name>
    <dbReference type="NCBI Taxonomy" id="66713"/>
    <lineage>
        <taxon>Eukaryota</taxon>
        <taxon>Metazoa</taxon>
        <taxon>Spiralia</taxon>
        <taxon>Lophotrochozoa</taxon>
        <taxon>Mollusca</taxon>
        <taxon>Bivalvia</taxon>
        <taxon>Autobranchia</taxon>
        <taxon>Pteriomorphia</taxon>
        <taxon>Pterioida</taxon>
        <taxon>Pterioidea</taxon>
        <taxon>Pteriidae</taxon>
        <taxon>Pinctada</taxon>
    </lineage>
</organism>
<keyword evidence="6" id="KW-1133">Transmembrane helix</keyword>
<sequence>MLFLVLGLFWTAFPQRVQLSTHVILGTGVILDGFPSACTALYSCYSWYWGYFGRLSLSVNSSLFMLFLVLGLFWTAFPQRVQLSIHVILGTGVILDGFPSACTALYSCYSWYWGYFGRLSLSVYSSLFMLFLVLGLFWTAFPQRVQLSIHVILGTGVILDGFPSACTALYSCYSWYWGYFGRLSLSVYSSLLMLFLVLGLFWTAFPQRVQLSTHVILGTGVILDGFPSACTALFSCNSWYWGYFGRLSLSVYRSLLMLFLVLGLFWTAFPQRVQLSIHVILGTGVILDGFPSACTALYSCYSWYWGYFRRLSLSVYSSLFMLFLVLGLFWTAFPQRVQLSIHVILGTGVILDGFPSACTAALYSCYSWYWGYFGRLSLSVYSCSLFMLFLVLGLFWTAFPQRVQLSIHVILGTGVILDGFPSACTALYSCYSWYWGYFGRLSLSVYSSLFMLFLVLGLFWTAFPQRVQLSIHVILGTGVILDGFPSACTALYSCYSWYWGYFGRLSLSVYSSLLMLFLVLGLFWTAFPQRIQLSIHVILGSCPPGSFGYLCQYQCHCAYGALCDSTTGACLEGCDFGWDGKPTCQIQNIALDKPSYQDGHTNRSILAVDGNRSQTGAVNHCTRVLNGRYPFRATWNVDLKRPYTVKQIKVFFTNNDPKTNAKRRQGVRVYVSNTSEYYKGALCYNSQISMKSFYTPPDILTLNNCTHRGRFVTLVNDRPVSGSCPAGNSYSCWANLELCEVEVYVCAYGTYGPNCDKFCACRDGKPCDQVTGNCPSGCAKGRKGPRCDEECSPGQYGEDCRQFCSNCKNDSVCDSITGKCPDGCKPGWKTDNCHKPCDKYRYGENCTRRCGNCMGGKPCDPVTGECSDGCSRNWYGPKCKASCPLGTYGSKCDQECGQCTNGDFCNSFNGDCPKGCSSGFMGKNCKEECDPGFYGLKCVNQCGPCFNREPCHHQLGTCRAGCDPGWTGTYCTTPCDRGQFGLRCEGRCGHCLNGTTCYHVDGACKTGCDTGYHGTTCTSMAVKGMSDDVKMGGIIGGAAAAVIVVSVILIVCIIRKTRRQKQKSNGTVPLPPPDCREETLYENSNVNHAFEGVVDDVEVATDQRLSNGSSTYYNINNERGVSVNDLNDYINSMEVDPDKYHTEFDANDHSRVILSPIPGEENSDYINANYIDSVDNCKTYIATQGPNKVTVRDFWRMIWQERCSHIVMLTNLIEEGKVKCERYWPDQHSIQFLDLSVVMNSTTEMSNYTIRDMTLQNNQTTESRKIIHFHFTGWPDHGVPDTLELVTFLRRVHAYPLPRTGPTVVHCSAGVGRTGTYIGLDSLYKYGLKSNRVDISGYVRKMRENRMTMVQNVDQYRLLHFALLEAFTFKDTSYKKSDYVTKYSKLVKENSPVFQEEFQILMDTKPKYSNIDCSSALVRENTDKNRCLDILAVDKFRPYLSTQVSGCNDYINAVIIPSCKSKSKYVVTQCPLRRTVADLWRLVFDHDINTIVTLNLLDEDKEDTVVWWPSENEIVQYGPLVIKTVSVGDVSLGFSERTYVLTRKDFNETRTIKSFHLATWPCDKDEPLDLRSLLNLVDAVEAWKRQSVCDTIMVQCLDGARCSGLYCTLSLVLDRLRMEQEVDVFHTVRRAQARRPEFVQSLDQYKLLYRIVSIHVDNHSIYANT</sequence>
<dbReference type="InterPro" id="IPR009030">
    <property type="entry name" value="Growth_fac_rcpt_cys_sf"/>
</dbReference>
<evidence type="ECO:0000259" key="9">
    <source>
        <dbReference type="PROSITE" id="PS50056"/>
    </source>
</evidence>
<dbReference type="InterPro" id="IPR016130">
    <property type="entry name" value="Tyr_Pase_AS"/>
</dbReference>
<comment type="catalytic activity">
    <reaction evidence="5">
        <text>O-phospho-L-tyrosyl-[protein] + H2O = L-tyrosyl-[protein] + phosphate</text>
        <dbReference type="Rhea" id="RHEA:10684"/>
        <dbReference type="Rhea" id="RHEA-COMP:10136"/>
        <dbReference type="Rhea" id="RHEA-COMP:20101"/>
        <dbReference type="ChEBI" id="CHEBI:15377"/>
        <dbReference type="ChEBI" id="CHEBI:43474"/>
        <dbReference type="ChEBI" id="CHEBI:46858"/>
        <dbReference type="ChEBI" id="CHEBI:61978"/>
        <dbReference type="EC" id="3.1.3.48"/>
    </reaction>
</comment>
<feature type="chain" id="PRO_5041695106" description="protein-tyrosine-phosphatase" evidence="7">
    <location>
        <begin position="20"/>
        <end position="1665"/>
    </location>
</feature>
<evidence type="ECO:0000256" key="6">
    <source>
        <dbReference type="SAM" id="Phobius"/>
    </source>
</evidence>
<dbReference type="EC" id="3.1.3.48" evidence="2"/>
<keyword evidence="6" id="KW-0812">Transmembrane</keyword>
<feature type="transmembrane region" description="Helical" evidence="6">
    <location>
        <begin position="313"/>
        <end position="333"/>
    </location>
</feature>
<dbReference type="EMBL" id="VSWD01000010">
    <property type="protein sequence ID" value="KAK3089316.1"/>
    <property type="molecule type" value="Genomic_DNA"/>
</dbReference>
<dbReference type="Gene3D" id="2.170.300.10">
    <property type="entry name" value="Tie2 ligand-binding domain superfamily"/>
    <property type="match status" value="2"/>
</dbReference>
<dbReference type="InterPro" id="IPR029021">
    <property type="entry name" value="Prot-tyrosine_phosphatase-like"/>
</dbReference>
<dbReference type="SMART" id="SM00404">
    <property type="entry name" value="PTPc_motif"/>
    <property type="match status" value="2"/>
</dbReference>
<feature type="signal peptide" evidence="7">
    <location>
        <begin position="1"/>
        <end position="19"/>
    </location>
</feature>
<dbReference type="PANTHER" id="PTHR19134">
    <property type="entry name" value="RECEPTOR-TYPE TYROSINE-PROTEIN PHOSPHATASE"/>
    <property type="match status" value="1"/>
</dbReference>
<dbReference type="PROSITE" id="PS50056">
    <property type="entry name" value="TYR_PHOSPHATASE_2"/>
    <property type="match status" value="2"/>
</dbReference>
<dbReference type="SUPFAM" id="SSF57184">
    <property type="entry name" value="Growth factor receptor domain"/>
    <property type="match status" value="1"/>
</dbReference>
<feature type="transmembrane region" description="Helical" evidence="6">
    <location>
        <begin position="405"/>
        <end position="431"/>
    </location>
</feature>
<feature type="transmembrane region" description="Helical" evidence="6">
    <location>
        <begin position="339"/>
        <end position="366"/>
    </location>
</feature>